<dbReference type="WBParaSite" id="jg8975">
    <property type="protein sequence ID" value="jg8975"/>
    <property type="gene ID" value="jg8975"/>
</dbReference>
<sequence>MCATISKLFCDVEPNKKKMIQDLPVDDHIKITLLLIDELTEDKNKAEIEDLTTAKNKAESELWARSRRYRCLQAPEALSKLEELIEANKIAKPEVLEALHSNKEEENVASKQADRAQHHSKVDQLVNIYIVQECWVII</sequence>
<reference evidence="2" key="1">
    <citation type="submission" date="2022-11" db="UniProtKB">
        <authorList>
            <consortium name="WormBaseParasite"/>
        </authorList>
    </citation>
    <scope>IDENTIFICATION</scope>
</reference>
<name>A0A915ESC0_9BILA</name>
<evidence type="ECO:0000313" key="1">
    <source>
        <dbReference type="Proteomes" id="UP000887574"/>
    </source>
</evidence>
<accession>A0A915ESC0</accession>
<dbReference type="Proteomes" id="UP000887574">
    <property type="component" value="Unplaced"/>
</dbReference>
<evidence type="ECO:0000313" key="2">
    <source>
        <dbReference type="WBParaSite" id="jg8975"/>
    </source>
</evidence>
<keyword evidence="1" id="KW-1185">Reference proteome</keyword>
<protein>
    <submittedName>
        <fullName evidence="2">Uncharacterized protein</fullName>
    </submittedName>
</protein>
<proteinExistence type="predicted"/>
<organism evidence="1 2">
    <name type="scientific">Ditylenchus dipsaci</name>
    <dbReference type="NCBI Taxonomy" id="166011"/>
    <lineage>
        <taxon>Eukaryota</taxon>
        <taxon>Metazoa</taxon>
        <taxon>Ecdysozoa</taxon>
        <taxon>Nematoda</taxon>
        <taxon>Chromadorea</taxon>
        <taxon>Rhabditida</taxon>
        <taxon>Tylenchina</taxon>
        <taxon>Tylenchomorpha</taxon>
        <taxon>Sphaerularioidea</taxon>
        <taxon>Anguinidae</taxon>
        <taxon>Anguininae</taxon>
        <taxon>Ditylenchus</taxon>
    </lineage>
</organism>
<dbReference type="AlphaFoldDB" id="A0A915ESC0"/>